<evidence type="ECO:0008006" key="3">
    <source>
        <dbReference type="Google" id="ProtNLM"/>
    </source>
</evidence>
<dbReference type="Proteomes" id="UP001215280">
    <property type="component" value="Unassembled WGS sequence"/>
</dbReference>
<gene>
    <name evidence="1" type="ORF">DFH07DRAFT_957854</name>
</gene>
<dbReference type="Gene3D" id="3.80.10.10">
    <property type="entry name" value="Ribonuclease Inhibitor"/>
    <property type="match status" value="1"/>
</dbReference>
<name>A0AAD7NGW0_9AGAR</name>
<reference evidence="1" key="1">
    <citation type="submission" date="2023-03" db="EMBL/GenBank/DDBJ databases">
        <title>Massive genome expansion in bonnet fungi (Mycena s.s.) driven by repeated elements and novel gene families across ecological guilds.</title>
        <authorList>
            <consortium name="Lawrence Berkeley National Laboratory"/>
            <person name="Harder C.B."/>
            <person name="Miyauchi S."/>
            <person name="Viragh M."/>
            <person name="Kuo A."/>
            <person name="Thoen E."/>
            <person name="Andreopoulos B."/>
            <person name="Lu D."/>
            <person name="Skrede I."/>
            <person name="Drula E."/>
            <person name="Henrissat B."/>
            <person name="Morin E."/>
            <person name="Kohler A."/>
            <person name="Barry K."/>
            <person name="LaButti K."/>
            <person name="Morin E."/>
            <person name="Salamov A."/>
            <person name="Lipzen A."/>
            <person name="Mereny Z."/>
            <person name="Hegedus B."/>
            <person name="Baldrian P."/>
            <person name="Stursova M."/>
            <person name="Weitz H."/>
            <person name="Taylor A."/>
            <person name="Grigoriev I.V."/>
            <person name="Nagy L.G."/>
            <person name="Martin F."/>
            <person name="Kauserud H."/>
        </authorList>
    </citation>
    <scope>NUCLEOTIDE SEQUENCE</scope>
    <source>
        <strain evidence="1">CBHHK188m</strain>
    </source>
</reference>
<dbReference type="InterPro" id="IPR032675">
    <property type="entry name" value="LRR_dom_sf"/>
</dbReference>
<dbReference type="AlphaFoldDB" id="A0AAD7NGW0"/>
<organism evidence="1 2">
    <name type="scientific">Mycena maculata</name>
    <dbReference type="NCBI Taxonomy" id="230809"/>
    <lineage>
        <taxon>Eukaryota</taxon>
        <taxon>Fungi</taxon>
        <taxon>Dikarya</taxon>
        <taxon>Basidiomycota</taxon>
        <taxon>Agaricomycotina</taxon>
        <taxon>Agaricomycetes</taxon>
        <taxon>Agaricomycetidae</taxon>
        <taxon>Agaricales</taxon>
        <taxon>Marasmiineae</taxon>
        <taxon>Mycenaceae</taxon>
        <taxon>Mycena</taxon>
    </lineage>
</organism>
<evidence type="ECO:0000313" key="1">
    <source>
        <dbReference type="EMBL" id="KAJ7759748.1"/>
    </source>
</evidence>
<evidence type="ECO:0000313" key="2">
    <source>
        <dbReference type="Proteomes" id="UP001215280"/>
    </source>
</evidence>
<keyword evidence="2" id="KW-1185">Reference proteome</keyword>
<comment type="caution">
    <text evidence="1">The sequence shown here is derived from an EMBL/GenBank/DDBJ whole genome shotgun (WGS) entry which is preliminary data.</text>
</comment>
<protein>
    <recommendedName>
        <fullName evidence="3">F-box domain-containing protein</fullName>
    </recommendedName>
</protein>
<sequence>MSRCHRLLLEAESGETTGVLIDYVNDYLDGRSVVVLNLLIQPYPLPTQRSILFANAQIPFGGVLPSLRSVSLENMFVLWSHRSNIFSSLTHVRLENLYGDFLPTCGELFGFFKSTRQLTHLHMLNVECSNTYDACEDTPVLPQLTHLYFSATNSAAVALLASLKIPALQTILVELYDDDIVDEFFVDSPALLNMLCSVTTAIFTIMADHILTFINIFRALPNVVNIDARGNPGLMVSAFHAILLHSPVSLTKIELYICDDVLPDFMLQPMVAKYQVTIPYQSYVDKKEDKFMHINAMPYEMLCEMFDIHLEDVRGDAIHITLRRYTILGVCRLWRTIGSTHCKMWKEIHIDNRIPLDMVRTAMQLVNATPLSIEIILPGAVHWPGNVTQQHIENHILDVLQIFGPVWSRCRRLLIVTESHANTWFLIPRLEPLSVPLLEFVRLELEVDEVELETQSQVFPPLFRGILPYLRSLTFGTTFFIWPDPSFYCNLRHVSFTHFWTPLAISRQDVYTFLAATPRLEYLELYNISGSRWPPPTSPAPTLLHLTHLKIKNFDENIAILLSTLSLPKFHTLLFEATNDRYFNGFSRYCPVLLSRAMSVSISGLVSSLQGLDRLLSCTYNALRIDLRELLWINLRLLTGDEPEPGDDLDSMGDALFEIIARHGRLCPNLTSIVLPSEDTVNALLHELGDATLRVNANQPWFHDAA</sequence>
<dbReference type="SUPFAM" id="SSF52047">
    <property type="entry name" value="RNI-like"/>
    <property type="match status" value="1"/>
</dbReference>
<dbReference type="EMBL" id="JARJLG010000051">
    <property type="protein sequence ID" value="KAJ7759748.1"/>
    <property type="molecule type" value="Genomic_DNA"/>
</dbReference>
<proteinExistence type="predicted"/>
<accession>A0AAD7NGW0</accession>